<keyword evidence="2" id="KW-0732">Signal</keyword>
<dbReference type="RefSeq" id="WP_326762695.1">
    <property type="nucleotide sequence ID" value="NZ_CP109135.1"/>
</dbReference>
<keyword evidence="4" id="KW-1185">Reference proteome</keyword>
<proteinExistence type="predicted"/>
<organism evidence="3 4">
    <name type="scientific">Streptomyces phaeochromogenes</name>
    <dbReference type="NCBI Taxonomy" id="1923"/>
    <lineage>
        <taxon>Bacteria</taxon>
        <taxon>Bacillati</taxon>
        <taxon>Actinomycetota</taxon>
        <taxon>Actinomycetes</taxon>
        <taxon>Kitasatosporales</taxon>
        <taxon>Streptomycetaceae</taxon>
        <taxon>Streptomyces</taxon>
        <taxon>Streptomyces phaeochromogenes group</taxon>
    </lineage>
</organism>
<reference evidence="3 4" key="1">
    <citation type="submission" date="2022-10" db="EMBL/GenBank/DDBJ databases">
        <title>The complete genomes of actinobacterial strains from the NBC collection.</title>
        <authorList>
            <person name="Joergensen T.S."/>
            <person name="Alvarez Arevalo M."/>
            <person name="Sterndorff E.B."/>
            <person name="Faurdal D."/>
            <person name="Vuksanovic O."/>
            <person name="Mourched A.-S."/>
            <person name="Charusanti P."/>
            <person name="Shaw S."/>
            <person name="Blin K."/>
            <person name="Weber T."/>
        </authorList>
    </citation>
    <scope>NUCLEOTIDE SEQUENCE [LARGE SCALE GENOMIC DNA]</scope>
    <source>
        <strain evidence="3 4">NBC 01752</strain>
    </source>
</reference>
<feature type="region of interest" description="Disordered" evidence="1">
    <location>
        <begin position="274"/>
        <end position="315"/>
    </location>
</feature>
<feature type="signal peptide" evidence="2">
    <location>
        <begin position="1"/>
        <end position="21"/>
    </location>
</feature>
<evidence type="ECO:0000256" key="2">
    <source>
        <dbReference type="SAM" id="SignalP"/>
    </source>
</evidence>
<dbReference type="EMBL" id="CP109135">
    <property type="protein sequence ID" value="WSD21152.1"/>
    <property type="molecule type" value="Genomic_DNA"/>
</dbReference>
<feature type="compositionally biased region" description="Low complexity" evidence="1">
    <location>
        <begin position="51"/>
        <end position="65"/>
    </location>
</feature>
<evidence type="ECO:0000313" key="4">
    <source>
        <dbReference type="Proteomes" id="UP001340816"/>
    </source>
</evidence>
<dbReference type="Proteomes" id="UP001340816">
    <property type="component" value="Chromosome"/>
</dbReference>
<name>A0ABZ1HUB5_STRPH</name>
<feature type="compositionally biased region" description="Low complexity" evidence="1">
    <location>
        <begin position="294"/>
        <end position="307"/>
    </location>
</feature>
<feature type="region of interest" description="Disordered" evidence="1">
    <location>
        <begin position="23"/>
        <end position="84"/>
    </location>
</feature>
<dbReference type="PROSITE" id="PS51257">
    <property type="entry name" value="PROKAR_LIPOPROTEIN"/>
    <property type="match status" value="1"/>
</dbReference>
<sequence length="315" mass="31873">MTYARARLVCGVVMTCATLLAGCTDGGSGPSGETTRGSGPDAARSDGDAETGSATDTDAVTGAGALPAASPTEQADPAKQPRTAAEARAFVRKVIADPGLVGSGAARGTPYESDPNTWAVLGEDCAWQREGLPKDVLATLTRHFEVPASGAEAPVRLSVTVTVHRTALEAAWEQAGMLEEGVGCPEQTLRAGERLTDLSSVAVGWGESANTSSDDSLSESGVCVSDTRGGPYPYSWTQSVFGSVVIAASSCGGKEDTTSELDVAVRMLLRVQDAIGTPTEAGSASPEPDPTPSPGSSGSPTSPTSPGVEDKKGGE</sequence>
<evidence type="ECO:0000256" key="1">
    <source>
        <dbReference type="SAM" id="MobiDB-lite"/>
    </source>
</evidence>
<evidence type="ECO:0000313" key="3">
    <source>
        <dbReference type="EMBL" id="WSD21152.1"/>
    </source>
</evidence>
<accession>A0ABZ1HUB5</accession>
<feature type="chain" id="PRO_5045073373" evidence="2">
    <location>
        <begin position="22"/>
        <end position="315"/>
    </location>
</feature>
<gene>
    <name evidence="3" type="ORF">OHB35_52340</name>
</gene>
<protein>
    <submittedName>
        <fullName evidence="3">Uncharacterized protein</fullName>
    </submittedName>
</protein>